<proteinExistence type="predicted"/>
<dbReference type="Proteomes" id="UP001152523">
    <property type="component" value="Unassembled WGS sequence"/>
</dbReference>
<accession>A0AAV0E8F3</accession>
<sequence>MEEIVNQYKQMTIDEDNKGLIFDDDDGGETVTSKGKVTVPVIGMIGSQANFLEVEILFYHTTTALPPPEQPPCEEVIWGKFLFSYYFSFRSAYFYFSSSRYGRDILIFDELLIDSVSFSVVLGFLLPV</sequence>
<keyword evidence="2" id="KW-1185">Reference proteome</keyword>
<comment type="caution">
    <text evidence="1">The sequence shown here is derived from an EMBL/GenBank/DDBJ whole genome shotgun (WGS) entry which is preliminary data.</text>
</comment>
<dbReference type="EMBL" id="CAMAPF010000915">
    <property type="protein sequence ID" value="CAH9119799.1"/>
    <property type="molecule type" value="Genomic_DNA"/>
</dbReference>
<reference evidence="1" key="1">
    <citation type="submission" date="2022-07" db="EMBL/GenBank/DDBJ databases">
        <authorList>
            <person name="Macas J."/>
            <person name="Novak P."/>
            <person name="Neumann P."/>
        </authorList>
    </citation>
    <scope>NUCLEOTIDE SEQUENCE</scope>
</reference>
<evidence type="ECO:0000313" key="1">
    <source>
        <dbReference type="EMBL" id="CAH9119799.1"/>
    </source>
</evidence>
<protein>
    <submittedName>
        <fullName evidence="1">Uncharacterized protein</fullName>
    </submittedName>
</protein>
<dbReference type="AlphaFoldDB" id="A0AAV0E8F3"/>
<name>A0AAV0E8F3_9ASTE</name>
<organism evidence="1 2">
    <name type="scientific">Cuscuta epithymum</name>
    <dbReference type="NCBI Taxonomy" id="186058"/>
    <lineage>
        <taxon>Eukaryota</taxon>
        <taxon>Viridiplantae</taxon>
        <taxon>Streptophyta</taxon>
        <taxon>Embryophyta</taxon>
        <taxon>Tracheophyta</taxon>
        <taxon>Spermatophyta</taxon>
        <taxon>Magnoliopsida</taxon>
        <taxon>eudicotyledons</taxon>
        <taxon>Gunneridae</taxon>
        <taxon>Pentapetalae</taxon>
        <taxon>asterids</taxon>
        <taxon>lamiids</taxon>
        <taxon>Solanales</taxon>
        <taxon>Convolvulaceae</taxon>
        <taxon>Cuscuteae</taxon>
        <taxon>Cuscuta</taxon>
        <taxon>Cuscuta subgen. Cuscuta</taxon>
    </lineage>
</organism>
<gene>
    <name evidence="1" type="ORF">CEPIT_LOCUS22766</name>
</gene>
<evidence type="ECO:0000313" key="2">
    <source>
        <dbReference type="Proteomes" id="UP001152523"/>
    </source>
</evidence>